<dbReference type="PANTHER" id="PTHR35891">
    <property type="entry name" value="THIOL:DISULFIDE INTERCHANGE PROTEIN DSBA"/>
    <property type="match status" value="1"/>
</dbReference>
<keyword evidence="3 8" id="KW-0732">Signal</keyword>
<dbReference type="GeneID" id="69549727"/>
<feature type="signal peptide" evidence="8">
    <location>
        <begin position="1"/>
        <end position="19"/>
    </location>
</feature>
<keyword evidence="5 7" id="KW-1015">Disulfide bond</keyword>
<organism evidence="10 11">
    <name type="scientific">Aeromonas jandaei</name>
    <dbReference type="NCBI Taxonomy" id="650"/>
    <lineage>
        <taxon>Bacteria</taxon>
        <taxon>Pseudomonadati</taxon>
        <taxon>Pseudomonadota</taxon>
        <taxon>Gammaproteobacteria</taxon>
        <taxon>Aeromonadales</taxon>
        <taxon>Aeromonadaceae</taxon>
        <taxon>Aeromonas</taxon>
    </lineage>
</organism>
<dbReference type="PANTHER" id="PTHR35891:SF2">
    <property type="entry name" value="THIOL:DISULFIDE INTERCHANGE PROTEIN DSBA"/>
    <property type="match status" value="1"/>
</dbReference>
<sequence>MKKILLILAAIFMLPCANAAPEFKEGVNYDVLKQTATAQPEVLEFFSYYCPPCAKFEPIVEQLQHDLPKEVAIKKNPVAFFGRDMAQEMQRAYATSTLLNVESKLTPSLFHKIQVQRQAPQNRDDIKKLFVENGVQVEAFDTTVDSFAVSSMVSQFDHNTEKYNIRSTPTFIVNGKYMIKIESINSQEQFTQLIKYLLAKDA</sequence>
<dbReference type="SUPFAM" id="SSF52833">
    <property type="entry name" value="Thioredoxin-like"/>
    <property type="match status" value="1"/>
</dbReference>
<evidence type="ECO:0000256" key="7">
    <source>
        <dbReference type="PIRNR" id="PIRNR001488"/>
    </source>
</evidence>
<dbReference type="InterPro" id="IPR036249">
    <property type="entry name" value="Thioredoxin-like_sf"/>
</dbReference>
<gene>
    <name evidence="10" type="ORF">I6H43_00535</name>
</gene>
<proteinExistence type="inferred from homology"/>
<comment type="subcellular location">
    <subcellularLocation>
        <location evidence="1 7">Periplasm</location>
    </subcellularLocation>
</comment>
<dbReference type="Gene3D" id="3.40.30.10">
    <property type="entry name" value="Glutaredoxin"/>
    <property type="match status" value="1"/>
</dbReference>
<evidence type="ECO:0000256" key="1">
    <source>
        <dbReference type="ARBA" id="ARBA00004418"/>
    </source>
</evidence>
<feature type="domain" description="Thioredoxin" evidence="9">
    <location>
        <begin position="8"/>
        <end position="199"/>
    </location>
</feature>
<keyword evidence="11" id="KW-1185">Reference proteome</keyword>
<evidence type="ECO:0000256" key="3">
    <source>
        <dbReference type="ARBA" id="ARBA00022729"/>
    </source>
</evidence>
<reference evidence="10 11" key="1">
    <citation type="submission" date="2020-12" db="EMBL/GenBank/DDBJ databases">
        <title>FDA dAtabase for Regulatory Grade micrObial Sequences (FDA-ARGOS): Supporting development and validation of Infectious Disease Dx tests.</title>
        <authorList>
            <person name="Sproer C."/>
            <person name="Gronow S."/>
            <person name="Severitt S."/>
            <person name="Schroder I."/>
            <person name="Tallon L."/>
            <person name="Sadzewicz L."/>
            <person name="Zhao X."/>
            <person name="Boylan J."/>
            <person name="Ott S."/>
            <person name="Bowen H."/>
            <person name="Vavikolanu K."/>
            <person name="Mehta A."/>
            <person name="Aluvathingal J."/>
            <person name="Nadendla S."/>
            <person name="Lowell S."/>
            <person name="Myers T."/>
            <person name="Yan Y."/>
            <person name="Sichtig H."/>
        </authorList>
    </citation>
    <scope>NUCLEOTIDE SEQUENCE [LARGE SCALE GENOMIC DNA]</scope>
    <source>
        <strain evidence="10 11">FDAARGOS_986</strain>
    </source>
</reference>
<dbReference type="EMBL" id="CP066092">
    <property type="protein sequence ID" value="QQB20088.1"/>
    <property type="molecule type" value="Genomic_DNA"/>
</dbReference>
<dbReference type="InterPro" id="IPR013766">
    <property type="entry name" value="Thioredoxin_domain"/>
</dbReference>
<accession>A0A7T4AA41</accession>
<keyword evidence="4 7" id="KW-0574">Periplasm</keyword>
<evidence type="ECO:0000256" key="4">
    <source>
        <dbReference type="ARBA" id="ARBA00022764"/>
    </source>
</evidence>
<dbReference type="PROSITE" id="PS00194">
    <property type="entry name" value="THIOREDOXIN_1"/>
    <property type="match status" value="1"/>
</dbReference>
<dbReference type="InterPro" id="IPR050824">
    <property type="entry name" value="Thiol_disulfide_DsbA"/>
</dbReference>
<evidence type="ECO:0000259" key="9">
    <source>
        <dbReference type="PROSITE" id="PS51352"/>
    </source>
</evidence>
<protein>
    <recommendedName>
        <fullName evidence="7">Thiol:disulfide interchange protein</fullName>
    </recommendedName>
</protein>
<evidence type="ECO:0000256" key="8">
    <source>
        <dbReference type="SAM" id="SignalP"/>
    </source>
</evidence>
<evidence type="ECO:0000256" key="2">
    <source>
        <dbReference type="ARBA" id="ARBA00005791"/>
    </source>
</evidence>
<name>A0A7T4AA41_AERJA</name>
<dbReference type="InterPro" id="IPR017937">
    <property type="entry name" value="Thioredoxin_CS"/>
</dbReference>
<dbReference type="InterPro" id="IPR001853">
    <property type="entry name" value="DSBA-like_thioredoxin_dom"/>
</dbReference>
<evidence type="ECO:0000256" key="5">
    <source>
        <dbReference type="ARBA" id="ARBA00023157"/>
    </source>
</evidence>
<dbReference type="PIRSF" id="PIRSF001488">
    <property type="entry name" value="Tdi_protein"/>
    <property type="match status" value="1"/>
</dbReference>
<dbReference type="Pfam" id="PF01323">
    <property type="entry name" value="DSBA"/>
    <property type="match status" value="1"/>
</dbReference>
<keyword evidence="6" id="KW-0676">Redox-active center</keyword>
<evidence type="ECO:0000313" key="11">
    <source>
        <dbReference type="Proteomes" id="UP000595481"/>
    </source>
</evidence>
<dbReference type="RefSeq" id="WP_042031028.1">
    <property type="nucleotide sequence ID" value="NZ_CAWMFX010000025.1"/>
</dbReference>
<dbReference type="InterPro" id="IPR023205">
    <property type="entry name" value="DsbA/DsbL"/>
</dbReference>
<dbReference type="PROSITE" id="PS51352">
    <property type="entry name" value="THIOREDOXIN_2"/>
    <property type="match status" value="1"/>
</dbReference>
<comment type="similarity">
    <text evidence="2">Belongs to the thioredoxin family. DsbA subfamily.</text>
</comment>
<dbReference type="Proteomes" id="UP000595481">
    <property type="component" value="Chromosome"/>
</dbReference>
<evidence type="ECO:0000256" key="6">
    <source>
        <dbReference type="ARBA" id="ARBA00023284"/>
    </source>
</evidence>
<feature type="chain" id="PRO_5045627123" description="Thiol:disulfide interchange protein" evidence="8">
    <location>
        <begin position="20"/>
        <end position="202"/>
    </location>
</feature>
<dbReference type="CDD" id="cd03019">
    <property type="entry name" value="DsbA_DsbA"/>
    <property type="match status" value="1"/>
</dbReference>
<evidence type="ECO:0000313" key="10">
    <source>
        <dbReference type="EMBL" id="QQB20088.1"/>
    </source>
</evidence>